<keyword evidence="3 11" id="KW-0328">Glycosyltransferase</keyword>
<dbReference type="Pfam" id="PF00535">
    <property type="entry name" value="Glycos_transf_2"/>
    <property type="match status" value="1"/>
</dbReference>
<evidence type="ECO:0000256" key="3">
    <source>
        <dbReference type="ARBA" id="ARBA00022676"/>
    </source>
</evidence>
<evidence type="ECO:0000256" key="4">
    <source>
        <dbReference type="ARBA" id="ARBA00022679"/>
    </source>
</evidence>
<evidence type="ECO:0000256" key="1">
    <source>
        <dbReference type="ARBA" id="ARBA00004236"/>
    </source>
</evidence>
<keyword evidence="4 11" id="KW-0808">Transferase</keyword>
<comment type="subcellular location">
    <subcellularLocation>
        <location evidence="1">Cell membrane</location>
    </subcellularLocation>
</comment>
<sequence>MPAPEHLAVIIPARNEEQLLPACLASVATAVLMLEEQCGVPAAVTVVLDSCTDGSQDLVAGLQPDWAPELDLGMVAGSFGLVGAARAAGIAAQPQRSGLWISTTDADTVVPEDWLVRQYRLAGVGYGLILGTVVPDPADLSAEELAVWQLQHVLAEGHPYVHGANLGFSAAAYRRAGGFAPLAAHEDVDLVARIKETGTPWIATDQTRVITSGRRDGRAPEGFSQFLCQLLPR</sequence>
<dbReference type="PANTHER" id="PTHR43646">
    <property type="entry name" value="GLYCOSYLTRANSFERASE"/>
    <property type="match status" value="1"/>
</dbReference>
<dbReference type="RefSeq" id="WP_227890974.1">
    <property type="nucleotide sequence ID" value="NZ_JAJFZQ010000005.1"/>
</dbReference>
<dbReference type="PANTHER" id="PTHR43646:SF2">
    <property type="entry name" value="GLYCOSYLTRANSFERASE 2-LIKE DOMAIN-CONTAINING PROTEIN"/>
    <property type="match status" value="1"/>
</dbReference>
<keyword evidence="12" id="KW-1185">Reference proteome</keyword>
<keyword evidence="5" id="KW-0472">Membrane</keyword>
<dbReference type="SUPFAM" id="SSF53448">
    <property type="entry name" value="Nucleotide-diphospho-sugar transferases"/>
    <property type="match status" value="1"/>
</dbReference>
<comment type="function">
    <text evidence="6">Catalyzes the glycosylation of 4,4'-diaponeurosporenoate, i.e. the esterification of glucose at the C1'' position with the carboxyl group of 4,4'-diaponeurosporenic acid, to form glycosyl-4,4'-diaponeurosporenoate. This is a step in the biosynthesis of staphyloxanthin, an orange pigment present in most staphylococci strains.</text>
</comment>
<comment type="caution">
    <text evidence="11">The sequence shown here is derived from an EMBL/GenBank/DDBJ whole genome shotgun (WGS) entry which is preliminary data.</text>
</comment>
<reference evidence="11" key="1">
    <citation type="submission" date="2021-10" db="EMBL/GenBank/DDBJ databases">
        <title>Novel species in genus Arthrobacter.</title>
        <authorList>
            <person name="Liu Y."/>
        </authorList>
    </citation>
    <scope>NUCLEOTIDE SEQUENCE</scope>
    <source>
        <strain evidence="11">Zg-Y786</strain>
    </source>
</reference>
<evidence type="ECO:0000256" key="9">
    <source>
        <dbReference type="ARBA" id="ARBA00040345"/>
    </source>
</evidence>
<name>A0ABS8GHT2_9MICC</name>
<protein>
    <recommendedName>
        <fullName evidence="9">4,4'-diaponeurosporenoate glycosyltransferase</fullName>
    </recommendedName>
</protein>
<proteinExistence type="inferred from homology"/>
<evidence type="ECO:0000313" key="12">
    <source>
        <dbReference type="Proteomes" id="UP001139168"/>
    </source>
</evidence>
<dbReference type="InterPro" id="IPR001173">
    <property type="entry name" value="Glyco_trans_2-like"/>
</dbReference>
<feature type="domain" description="Glycosyltransferase 2-like" evidence="10">
    <location>
        <begin position="9"/>
        <end position="140"/>
    </location>
</feature>
<evidence type="ECO:0000313" key="11">
    <source>
        <dbReference type="EMBL" id="MCC3266170.1"/>
    </source>
</evidence>
<accession>A0ABS8GHT2</accession>
<organism evidence="11 12">
    <name type="scientific">Arthrobacter gengyunqii</name>
    <dbReference type="NCBI Taxonomy" id="2886940"/>
    <lineage>
        <taxon>Bacteria</taxon>
        <taxon>Bacillati</taxon>
        <taxon>Actinomycetota</taxon>
        <taxon>Actinomycetes</taxon>
        <taxon>Micrococcales</taxon>
        <taxon>Micrococcaceae</taxon>
        <taxon>Arthrobacter</taxon>
    </lineage>
</organism>
<evidence type="ECO:0000256" key="8">
    <source>
        <dbReference type="ARBA" id="ARBA00038120"/>
    </source>
</evidence>
<evidence type="ECO:0000256" key="2">
    <source>
        <dbReference type="ARBA" id="ARBA00022475"/>
    </source>
</evidence>
<dbReference type="GO" id="GO:0016757">
    <property type="term" value="F:glycosyltransferase activity"/>
    <property type="evidence" value="ECO:0007669"/>
    <property type="project" value="UniProtKB-KW"/>
</dbReference>
<comment type="similarity">
    <text evidence="8">Belongs to the glycosyltransferase 2 family. CrtQ subfamily.</text>
</comment>
<evidence type="ECO:0000256" key="6">
    <source>
        <dbReference type="ARBA" id="ARBA00037281"/>
    </source>
</evidence>
<dbReference type="Gene3D" id="3.90.550.10">
    <property type="entry name" value="Spore Coat Polysaccharide Biosynthesis Protein SpsA, Chain A"/>
    <property type="match status" value="1"/>
</dbReference>
<keyword evidence="2" id="KW-1003">Cell membrane</keyword>
<dbReference type="Proteomes" id="UP001139168">
    <property type="component" value="Unassembled WGS sequence"/>
</dbReference>
<evidence type="ECO:0000256" key="5">
    <source>
        <dbReference type="ARBA" id="ARBA00023136"/>
    </source>
</evidence>
<gene>
    <name evidence="11" type="ORF">LJ752_08950</name>
</gene>
<dbReference type="InterPro" id="IPR029044">
    <property type="entry name" value="Nucleotide-diphossugar_trans"/>
</dbReference>
<evidence type="ECO:0000259" key="10">
    <source>
        <dbReference type="Pfam" id="PF00535"/>
    </source>
</evidence>
<comment type="pathway">
    <text evidence="7">Carotenoid biosynthesis; staphyloxanthin biosynthesis; staphyloxanthin from farnesyl diphosphate: step 4/5.</text>
</comment>
<evidence type="ECO:0000256" key="7">
    <source>
        <dbReference type="ARBA" id="ARBA00037904"/>
    </source>
</evidence>
<dbReference type="EMBL" id="JAJFZQ010000005">
    <property type="protein sequence ID" value="MCC3266170.1"/>
    <property type="molecule type" value="Genomic_DNA"/>
</dbReference>